<feature type="compositionally biased region" description="Basic and acidic residues" evidence="3">
    <location>
        <begin position="216"/>
        <end position="230"/>
    </location>
</feature>
<feature type="compositionally biased region" description="Acidic residues" evidence="3">
    <location>
        <begin position="273"/>
        <end position="308"/>
    </location>
</feature>
<dbReference type="OrthoDB" id="5430658at2759"/>
<gene>
    <name evidence="4" type="ORF">ASPWEDRAFT_45120</name>
</gene>
<dbReference type="GeneID" id="63752295"/>
<feature type="compositionally biased region" description="Basic and acidic residues" evidence="3">
    <location>
        <begin position="255"/>
        <end position="271"/>
    </location>
</feature>
<accession>A0A1L9R8B8</accession>
<feature type="compositionally biased region" description="Low complexity" evidence="3">
    <location>
        <begin position="96"/>
        <end position="111"/>
    </location>
</feature>
<sequence length="348" mass="37325">MSFLDSVLSSIETGKPSSVSPATTPRPPASPIPSSTAKSEVRKPSTGIRDIPERKNVAAGTKRKAEEQLRRPSNPNTQLPGRTAVPKTNTQLPGRPAASKPATTSTAASKARLNPASGAAKPTSGSSGSTAQKPAAVSSKPPPKGSYADLMAKAKSLQDKAPTQVGMFKHHQSTPREKLSKAERKKRATEALAKEKNSRSGKKAATPAGAAGAKAGDGKPIRKREPEELSYKGTARPSQPLSGYRGTAGIPSRRNPNDKAQSRAGKRRVDEYLATDEEDEGDYADDYDDYYSESSDMEAGLDDVEQEEASALKFARKEDEEEWLAEQKAKQEKLERRKKLSALASRSR</sequence>
<proteinExistence type="inferred from homology"/>
<feature type="region of interest" description="Disordered" evidence="3">
    <location>
        <begin position="1"/>
        <end position="308"/>
    </location>
</feature>
<evidence type="ECO:0000256" key="3">
    <source>
        <dbReference type="SAM" id="MobiDB-lite"/>
    </source>
</evidence>
<dbReference type="EMBL" id="KV878216">
    <property type="protein sequence ID" value="OJJ31161.1"/>
    <property type="molecule type" value="Genomic_DNA"/>
</dbReference>
<dbReference type="AlphaFoldDB" id="A0A1L9R8B8"/>
<keyword evidence="2" id="KW-0175">Coiled coil</keyword>
<feature type="compositionally biased region" description="Low complexity" evidence="3">
    <location>
        <begin position="203"/>
        <end position="214"/>
    </location>
</feature>
<feature type="compositionally biased region" description="Basic and acidic residues" evidence="3">
    <location>
        <begin position="174"/>
        <end position="198"/>
    </location>
</feature>
<evidence type="ECO:0008006" key="6">
    <source>
        <dbReference type="Google" id="ProtNLM"/>
    </source>
</evidence>
<comment type="similarity">
    <text evidence="1">Belongs to the SPT2 family.</text>
</comment>
<dbReference type="VEuPathDB" id="FungiDB:ASPWEDRAFT_45120"/>
<feature type="compositionally biased region" description="Polar residues" evidence="3">
    <location>
        <begin position="71"/>
        <end position="92"/>
    </location>
</feature>
<name>A0A1L9R8B8_ASPWE</name>
<evidence type="ECO:0000256" key="2">
    <source>
        <dbReference type="ARBA" id="ARBA00023054"/>
    </source>
</evidence>
<evidence type="ECO:0000313" key="4">
    <source>
        <dbReference type="EMBL" id="OJJ31161.1"/>
    </source>
</evidence>
<dbReference type="Pfam" id="PF08243">
    <property type="entry name" value="SPT2"/>
    <property type="match status" value="1"/>
</dbReference>
<organism evidence="4 5">
    <name type="scientific">Aspergillus wentii DTO 134E9</name>
    <dbReference type="NCBI Taxonomy" id="1073089"/>
    <lineage>
        <taxon>Eukaryota</taxon>
        <taxon>Fungi</taxon>
        <taxon>Dikarya</taxon>
        <taxon>Ascomycota</taxon>
        <taxon>Pezizomycotina</taxon>
        <taxon>Eurotiomycetes</taxon>
        <taxon>Eurotiomycetidae</taxon>
        <taxon>Eurotiales</taxon>
        <taxon>Aspergillaceae</taxon>
        <taxon>Aspergillus</taxon>
        <taxon>Aspergillus subgen. Cremei</taxon>
    </lineage>
</organism>
<reference evidence="5" key="1">
    <citation type="journal article" date="2017" name="Genome Biol.">
        <title>Comparative genomics reveals high biological diversity and specific adaptations in the industrially and medically important fungal genus Aspergillus.</title>
        <authorList>
            <person name="de Vries R.P."/>
            <person name="Riley R."/>
            <person name="Wiebenga A."/>
            <person name="Aguilar-Osorio G."/>
            <person name="Amillis S."/>
            <person name="Uchima C.A."/>
            <person name="Anderluh G."/>
            <person name="Asadollahi M."/>
            <person name="Askin M."/>
            <person name="Barry K."/>
            <person name="Battaglia E."/>
            <person name="Bayram O."/>
            <person name="Benocci T."/>
            <person name="Braus-Stromeyer S.A."/>
            <person name="Caldana C."/>
            <person name="Canovas D."/>
            <person name="Cerqueira G.C."/>
            <person name="Chen F."/>
            <person name="Chen W."/>
            <person name="Choi C."/>
            <person name="Clum A."/>
            <person name="Dos Santos R.A."/>
            <person name="Damasio A.R."/>
            <person name="Diallinas G."/>
            <person name="Emri T."/>
            <person name="Fekete E."/>
            <person name="Flipphi M."/>
            <person name="Freyberg S."/>
            <person name="Gallo A."/>
            <person name="Gournas C."/>
            <person name="Habgood R."/>
            <person name="Hainaut M."/>
            <person name="Harispe M.L."/>
            <person name="Henrissat B."/>
            <person name="Hilden K.S."/>
            <person name="Hope R."/>
            <person name="Hossain A."/>
            <person name="Karabika E."/>
            <person name="Karaffa L."/>
            <person name="Karanyi Z."/>
            <person name="Krasevec N."/>
            <person name="Kuo A."/>
            <person name="Kusch H."/>
            <person name="LaButti K."/>
            <person name="Lagendijk E.L."/>
            <person name="Lapidus A."/>
            <person name="Levasseur A."/>
            <person name="Lindquist E."/>
            <person name="Lipzen A."/>
            <person name="Logrieco A.F."/>
            <person name="MacCabe A."/>
            <person name="Maekelae M.R."/>
            <person name="Malavazi I."/>
            <person name="Melin P."/>
            <person name="Meyer V."/>
            <person name="Mielnichuk N."/>
            <person name="Miskei M."/>
            <person name="Molnar A.P."/>
            <person name="Mule G."/>
            <person name="Ngan C.Y."/>
            <person name="Orejas M."/>
            <person name="Orosz E."/>
            <person name="Ouedraogo J.P."/>
            <person name="Overkamp K.M."/>
            <person name="Park H.-S."/>
            <person name="Perrone G."/>
            <person name="Piumi F."/>
            <person name="Punt P.J."/>
            <person name="Ram A.F."/>
            <person name="Ramon A."/>
            <person name="Rauscher S."/>
            <person name="Record E."/>
            <person name="Riano-Pachon D.M."/>
            <person name="Robert V."/>
            <person name="Roehrig J."/>
            <person name="Ruller R."/>
            <person name="Salamov A."/>
            <person name="Salih N.S."/>
            <person name="Samson R.A."/>
            <person name="Sandor E."/>
            <person name="Sanguinetti M."/>
            <person name="Schuetze T."/>
            <person name="Sepcic K."/>
            <person name="Shelest E."/>
            <person name="Sherlock G."/>
            <person name="Sophianopoulou V."/>
            <person name="Squina F.M."/>
            <person name="Sun H."/>
            <person name="Susca A."/>
            <person name="Todd R.B."/>
            <person name="Tsang A."/>
            <person name="Unkles S.E."/>
            <person name="van de Wiele N."/>
            <person name="van Rossen-Uffink D."/>
            <person name="Oliveira J.V."/>
            <person name="Vesth T.C."/>
            <person name="Visser J."/>
            <person name="Yu J.-H."/>
            <person name="Zhou M."/>
            <person name="Andersen M.R."/>
            <person name="Archer D.B."/>
            <person name="Baker S.E."/>
            <person name="Benoit I."/>
            <person name="Brakhage A.A."/>
            <person name="Braus G.H."/>
            <person name="Fischer R."/>
            <person name="Frisvad J.C."/>
            <person name="Goldman G.H."/>
            <person name="Houbraken J."/>
            <person name="Oakley B."/>
            <person name="Pocsi I."/>
            <person name="Scazzocchio C."/>
            <person name="Seiboth B."/>
            <person name="vanKuyk P.A."/>
            <person name="Wortman J."/>
            <person name="Dyer P.S."/>
            <person name="Grigoriev I.V."/>
        </authorList>
    </citation>
    <scope>NUCLEOTIDE SEQUENCE [LARGE SCALE GENOMIC DNA]</scope>
    <source>
        <strain evidence="5">DTO 134E9</strain>
    </source>
</reference>
<dbReference type="STRING" id="1073089.A0A1L9R8B8"/>
<feature type="region of interest" description="Disordered" evidence="3">
    <location>
        <begin position="327"/>
        <end position="348"/>
    </location>
</feature>
<protein>
    <recommendedName>
        <fullName evidence="6">SPT2 chromatin protein</fullName>
    </recommendedName>
</protein>
<evidence type="ECO:0000256" key="1">
    <source>
        <dbReference type="ARBA" id="ARBA00006461"/>
    </source>
</evidence>
<evidence type="ECO:0000313" key="5">
    <source>
        <dbReference type="Proteomes" id="UP000184383"/>
    </source>
</evidence>
<dbReference type="InterPro" id="IPR013256">
    <property type="entry name" value="Chromatin_SPT2"/>
</dbReference>
<dbReference type="RefSeq" id="XP_040684838.1">
    <property type="nucleotide sequence ID" value="XM_040836447.1"/>
</dbReference>
<dbReference type="SMART" id="SM00784">
    <property type="entry name" value="SPT2"/>
    <property type="match status" value="1"/>
</dbReference>
<dbReference type="Proteomes" id="UP000184383">
    <property type="component" value="Unassembled WGS sequence"/>
</dbReference>
<keyword evidence="5" id="KW-1185">Reference proteome</keyword>